<keyword evidence="4" id="KW-1185">Reference proteome</keyword>
<keyword evidence="3" id="KW-0648">Protein biosynthesis</keyword>
<dbReference type="AlphaFoldDB" id="A0A7J8K7M2"/>
<dbReference type="Proteomes" id="UP000593571">
    <property type="component" value="Unassembled WGS sequence"/>
</dbReference>
<organism evidence="3 4">
    <name type="scientific">Rousettus aegyptiacus</name>
    <name type="common">Egyptian fruit bat</name>
    <name type="synonym">Pteropus aegyptiacus</name>
    <dbReference type="NCBI Taxonomy" id="9407"/>
    <lineage>
        <taxon>Eukaryota</taxon>
        <taxon>Metazoa</taxon>
        <taxon>Chordata</taxon>
        <taxon>Craniata</taxon>
        <taxon>Vertebrata</taxon>
        <taxon>Euteleostomi</taxon>
        <taxon>Mammalia</taxon>
        <taxon>Eutheria</taxon>
        <taxon>Laurasiatheria</taxon>
        <taxon>Chiroptera</taxon>
        <taxon>Yinpterochiroptera</taxon>
        <taxon>Pteropodoidea</taxon>
        <taxon>Pteropodidae</taxon>
        <taxon>Rousettinae</taxon>
        <taxon>Rousettus</taxon>
    </lineage>
</organism>
<proteinExistence type="predicted"/>
<feature type="region of interest" description="Disordered" evidence="1">
    <location>
        <begin position="72"/>
        <end position="115"/>
    </location>
</feature>
<keyword evidence="2" id="KW-1133">Transmembrane helix</keyword>
<reference evidence="3 4" key="1">
    <citation type="journal article" date="2020" name="Nature">
        <title>Six reference-quality genomes reveal evolution of bat adaptations.</title>
        <authorList>
            <person name="Jebb D."/>
            <person name="Huang Z."/>
            <person name="Pippel M."/>
            <person name="Hughes G.M."/>
            <person name="Lavrichenko K."/>
            <person name="Devanna P."/>
            <person name="Winkler S."/>
            <person name="Jermiin L.S."/>
            <person name="Skirmuntt E.C."/>
            <person name="Katzourakis A."/>
            <person name="Burkitt-Gray L."/>
            <person name="Ray D.A."/>
            <person name="Sullivan K.A.M."/>
            <person name="Roscito J.G."/>
            <person name="Kirilenko B.M."/>
            <person name="Davalos L.M."/>
            <person name="Corthals A.P."/>
            <person name="Power M.L."/>
            <person name="Jones G."/>
            <person name="Ransome R.D."/>
            <person name="Dechmann D.K.N."/>
            <person name="Locatelli A.G."/>
            <person name="Puechmaille S.J."/>
            <person name="Fedrigo O."/>
            <person name="Jarvis E.D."/>
            <person name="Hiller M."/>
            <person name="Vernes S.C."/>
            <person name="Myers E.W."/>
            <person name="Teeling E.C."/>
        </authorList>
    </citation>
    <scope>NUCLEOTIDE SEQUENCE [LARGE SCALE GENOMIC DNA]</scope>
    <source>
        <strain evidence="3">MRouAeg1</strain>
        <tissue evidence="3">Muscle</tissue>
    </source>
</reference>
<gene>
    <name evidence="3" type="ORF">HJG63_004396</name>
</gene>
<name>A0A7J8K7M2_ROUAE</name>
<comment type="caution">
    <text evidence="3">The sequence shown here is derived from an EMBL/GenBank/DDBJ whole genome shotgun (WGS) entry which is preliminary data.</text>
</comment>
<dbReference type="EMBL" id="JACASE010000001">
    <property type="protein sequence ID" value="KAF6504829.1"/>
    <property type="molecule type" value="Genomic_DNA"/>
</dbReference>
<keyword evidence="2" id="KW-0472">Membrane</keyword>
<dbReference type="GO" id="GO:0003743">
    <property type="term" value="F:translation initiation factor activity"/>
    <property type="evidence" value="ECO:0007669"/>
    <property type="project" value="UniProtKB-KW"/>
</dbReference>
<accession>A0A7J8K7M2</accession>
<evidence type="ECO:0000256" key="2">
    <source>
        <dbReference type="SAM" id="Phobius"/>
    </source>
</evidence>
<sequence length="115" mass="12885">MVLKSAFFFLFLISLHFLFLLVLHIYILFMSLVHSCDFIFLLLFLPFLLCICGAADISLFKFLIFKVTQVARQPGPPTPSPYSAHEINKGHPNLAATPPGHASSPGLSQVRKLKR</sequence>
<evidence type="ECO:0000313" key="4">
    <source>
        <dbReference type="Proteomes" id="UP000593571"/>
    </source>
</evidence>
<evidence type="ECO:0000313" key="3">
    <source>
        <dbReference type="EMBL" id="KAF6504829.1"/>
    </source>
</evidence>
<keyword evidence="2" id="KW-0812">Transmembrane</keyword>
<keyword evidence="3" id="KW-0396">Initiation factor</keyword>
<evidence type="ECO:0000256" key="1">
    <source>
        <dbReference type="SAM" id="MobiDB-lite"/>
    </source>
</evidence>
<feature type="transmembrane region" description="Helical" evidence="2">
    <location>
        <begin position="7"/>
        <end position="32"/>
    </location>
</feature>
<feature type="transmembrane region" description="Helical" evidence="2">
    <location>
        <begin position="38"/>
        <end position="64"/>
    </location>
</feature>
<protein>
    <submittedName>
        <fullName evidence="3">Eukaryotic translation initiation factor 4 gamma 3</fullName>
    </submittedName>
</protein>